<evidence type="ECO:0000256" key="4">
    <source>
        <dbReference type="ARBA" id="ARBA00022692"/>
    </source>
</evidence>
<evidence type="ECO:0000259" key="14">
    <source>
        <dbReference type="Pfam" id="PF07715"/>
    </source>
</evidence>
<keyword evidence="3 10" id="KW-1134">Transmembrane beta strand</keyword>
<keyword evidence="4 10" id="KW-0812">Transmembrane</keyword>
<feature type="domain" description="TonB-dependent receptor-like beta-barrel" evidence="13">
    <location>
        <begin position="222"/>
        <end position="681"/>
    </location>
</feature>
<dbReference type="Gene3D" id="2.40.170.20">
    <property type="entry name" value="TonB-dependent receptor, beta-barrel domain"/>
    <property type="match status" value="1"/>
</dbReference>
<keyword evidence="7 10" id="KW-0472">Membrane</keyword>
<dbReference type="GO" id="GO:0009279">
    <property type="term" value="C:cell outer membrane"/>
    <property type="evidence" value="ECO:0007669"/>
    <property type="project" value="UniProtKB-SubCell"/>
</dbReference>
<keyword evidence="2 10" id="KW-0813">Transport</keyword>
<comment type="similarity">
    <text evidence="10 11">Belongs to the TonB-dependent receptor family.</text>
</comment>
<dbReference type="GO" id="GO:0044718">
    <property type="term" value="P:siderophore transmembrane transport"/>
    <property type="evidence" value="ECO:0007669"/>
    <property type="project" value="TreeGrafter"/>
</dbReference>
<dbReference type="Pfam" id="PF00593">
    <property type="entry name" value="TonB_dep_Rec_b-barrel"/>
    <property type="match status" value="1"/>
</dbReference>
<evidence type="ECO:0000256" key="7">
    <source>
        <dbReference type="ARBA" id="ARBA00023136"/>
    </source>
</evidence>
<feature type="signal peptide" evidence="12">
    <location>
        <begin position="1"/>
        <end position="25"/>
    </location>
</feature>
<evidence type="ECO:0000256" key="10">
    <source>
        <dbReference type="PROSITE-ProRule" id="PRU01360"/>
    </source>
</evidence>
<evidence type="ECO:0000256" key="12">
    <source>
        <dbReference type="SAM" id="SignalP"/>
    </source>
</evidence>
<evidence type="ECO:0000256" key="9">
    <source>
        <dbReference type="ARBA" id="ARBA00023237"/>
    </source>
</evidence>
<proteinExistence type="inferred from homology"/>
<evidence type="ECO:0000256" key="1">
    <source>
        <dbReference type="ARBA" id="ARBA00004571"/>
    </source>
</evidence>
<evidence type="ECO:0000313" key="15">
    <source>
        <dbReference type="EMBL" id="PEN07735.1"/>
    </source>
</evidence>
<organism evidence="15 16">
    <name type="scientific">Longimonas halophila</name>
    <dbReference type="NCBI Taxonomy" id="1469170"/>
    <lineage>
        <taxon>Bacteria</taxon>
        <taxon>Pseudomonadati</taxon>
        <taxon>Rhodothermota</taxon>
        <taxon>Rhodothermia</taxon>
        <taxon>Rhodothermales</taxon>
        <taxon>Salisaetaceae</taxon>
        <taxon>Longimonas</taxon>
    </lineage>
</organism>
<keyword evidence="9 10" id="KW-0998">Cell outer membrane</keyword>
<reference evidence="15 16" key="1">
    <citation type="submission" date="2017-10" db="EMBL/GenBank/DDBJ databases">
        <title>Draft genome of Longimonas halophila.</title>
        <authorList>
            <person name="Goh K.M."/>
            <person name="Shamsir M.S."/>
            <person name="Lim S.W."/>
        </authorList>
    </citation>
    <scope>NUCLEOTIDE SEQUENCE [LARGE SCALE GENOMIC DNA]</scope>
    <source>
        <strain evidence="15 16">KCTC 42399</strain>
    </source>
</reference>
<dbReference type="RefSeq" id="WP_098061922.1">
    <property type="nucleotide sequence ID" value="NZ_PDEP01000005.1"/>
</dbReference>
<accession>A0A2H3P7Y4</accession>
<dbReference type="InterPro" id="IPR036942">
    <property type="entry name" value="Beta-barrel_TonB_sf"/>
</dbReference>
<dbReference type="CDD" id="cd01347">
    <property type="entry name" value="ligand_gated_channel"/>
    <property type="match status" value="1"/>
</dbReference>
<sequence length="706" mass="76690">MRNVCWMLVMSGWAIAALCASSAYAQSVSNAPPDTSRADTTAWGTPVELERVVVTATRSQKRLGQVPVPTSVIDAGEIEARGVRRLSDLLAEQPGIQLNYDHGAGVQVQGFDADYTLILIDGEPVIGRTAGTLNLDRITVADVEQVEVVRGPSSSLYGSEALAGVVNVITKEPSAPLEGTVQAQYGTHNTSDASIRVAGTRGDWRGKAFMSRYASDGYNLTSSATPTTPSFTNYVARSTLGYALSTNTDLEVRGRLAREDQSRITQVQGNDTQRFDSIGEQTDWSLAPNLTHTLRPGTTLELSAVASGYRTETRLVGQSDGTRRSGSRFNQQYRKGEAQLQTALGDAHLATVGAGYIRESVDADRVTGRRTGGFVFVQDEWTPTDWLDLVPSARLDAHSDYATRISPKLAALVRPMDGLHVRASVGSGYKAPAFRQLYLNFTNAEVGYSVFGAEEVRAGIDSLEANNEIAAFLQDPSTLGGAMDAERSVAYNVGVRVDLPAALTLDANLYHNEVRDLIDTQPVARKTNGQQIFTYFNRGRVFTQGLEAELTWQPRPALDAAISYTYLNAKDRDVLDQLEDGRIFRRTDAGRDVAVPVSDYAGLRGRSPHRVTVRFTARAESAGFTASVRGRYRSRYGFSDVNGNGIVDTDAEYAPGHAMLDLTLTQTLVDDVALQVGANNLTDYTNAQYTPEFSGRTWFVGMRATL</sequence>
<dbReference type="Proteomes" id="UP000221024">
    <property type="component" value="Unassembled WGS sequence"/>
</dbReference>
<dbReference type="Pfam" id="PF07715">
    <property type="entry name" value="Plug"/>
    <property type="match status" value="1"/>
</dbReference>
<dbReference type="Gene3D" id="2.170.130.10">
    <property type="entry name" value="TonB-dependent receptor, plug domain"/>
    <property type="match status" value="1"/>
</dbReference>
<comment type="subcellular location">
    <subcellularLocation>
        <location evidence="1 10">Cell outer membrane</location>
        <topology evidence="1 10">Multi-pass membrane protein</topology>
    </subcellularLocation>
</comment>
<keyword evidence="16" id="KW-1185">Reference proteome</keyword>
<dbReference type="OrthoDB" id="1109239at2"/>
<dbReference type="PROSITE" id="PS52016">
    <property type="entry name" value="TONB_DEPENDENT_REC_3"/>
    <property type="match status" value="1"/>
</dbReference>
<evidence type="ECO:0000313" key="16">
    <source>
        <dbReference type="Proteomes" id="UP000221024"/>
    </source>
</evidence>
<evidence type="ECO:0000256" key="8">
    <source>
        <dbReference type="ARBA" id="ARBA00023170"/>
    </source>
</evidence>
<gene>
    <name evidence="15" type="ORF">CRI93_07055</name>
</gene>
<evidence type="ECO:0000256" key="2">
    <source>
        <dbReference type="ARBA" id="ARBA00022448"/>
    </source>
</evidence>
<evidence type="ECO:0000256" key="5">
    <source>
        <dbReference type="ARBA" id="ARBA00022729"/>
    </source>
</evidence>
<dbReference type="InterPro" id="IPR012910">
    <property type="entry name" value="Plug_dom"/>
</dbReference>
<evidence type="ECO:0000259" key="13">
    <source>
        <dbReference type="Pfam" id="PF00593"/>
    </source>
</evidence>
<dbReference type="InterPro" id="IPR039426">
    <property type="entry name" value="TonB-dep_rcpt-like"/>
</dbReference>
<dbReference type="PANTHER" id="PTHR30069">
    <property type="entry name" value="TONB-DEPENDENT OUTER MEMBRANE RECEPTOR"/>
    <property type="match status" value="1"/>
</dbReference>
<feature type="chain" id="PRO_5013568140" evidence="12">
    <location>
        <begin position="26"/>
        <end position="706"/>
    </location>
</feature>
<keyword evidence="5 12" id="KW-0732">Signal</keyword>
<dbReference type="AlphaFoldDB" id="A0A2H3P7Y4"/>
<evidence type="ECO:0000256" key="3">
    <source>
        <dbReference type="ARBA" id="ARBA00022452"/>
    </source>
</evidence>
<name>A0A2H3P7Y4_9BACT</name>
<feature type="domain" description="TonB-dependent receptor plug" evidence="14">
    <location>
        <begin position="65"/>
        <end position="165"/>
    </location>
</feature>
<evidence type="ECO:0000256" key="6">
    <source>
        <dbReference type="ARBA" id="ARBA00023077"/>
    </source>
</evidence>
<keyword evidence="6 11" id="KW-0798">TonB box</keyword>
<dbReference type="InterPro" id="IPR037066">
    <property type="entry name" value="Plug_dom_sf"/>
</dbReference>
<protein>
    <submittedName>
        <fullName evidence="15">Ligand-gated channel</fullName>
    </submittedName>
</protein>
<evidence type="ECO:0000256" key="11">
    <source>
        <dbReference type="RuleBase" id="RU003357"/>
    </source>
</evidence>
<comment type="caution">
    <text evidence="15">The sequence shown here is derived from an EMBL/GenBank/DDBJ whole genome shotgun (WGS) entry which is preliminary data.</text>
</comment>
<dbReference type="EMBL" id="PDEP01000005">
    <property type="protein sequence ID" value="PEN07735.1"/>
    <property type="molecule type" value="Genomic_DNA"/>
</dbReference>
<dbReference type="PANTHER" id="PTHR30069:SF29">
    <property type="entry name" value="HEMOGLOBIN AND HEMOGLOBIN-HAPTOGLOBIN-BINDING PROTEIN 1-RELATED"/>
    <property type="match status" value="1"/>
</dbReference>
<dbReference type="InterPro" id="IPR000531">
    <property type="entry name" value="Beta-barrel_TonB"/>
</dbReference>
<dbReference type="GO" id="GO:0015344">
    <property type="term" value="F:siderophore uptake transmembrane transporter activity"/>
    <property type="evidence" value="ECO:0007669"/>
    <property type="project" value="TreeGrafter"/>
</dbReference>
<dbReference type="SUPFAM" id="SSF56935">
    <property type="entry name" value="Porins"/>
    <property type="match status" value="1"/>
</dbReference>
<keyword evidence="8" id="KW-0675">Receptor</keyword>